<evidence type="ECO:0000313" key="3">
    <source>
        <dbReference type="Proteomes" id="UP000235145"/>
    </source>
</evidence>
<dbReference type="EMBL" id="NBSK02000002">
    <property type="protein sequence ID" value="KAJ0222386.1"/>
    <property type="molecule type" value="Genomic_DNA"/>
</dbReference>
<feature type="region of interest" description="Disordered" evidence="1">
    <location>
        <begin position="50"/>
        <end position="72"/>
    </location>
</feature>
<reference evidence="2 3" key="1">
    <citation type="journal article" date="2017" name="Nat. Commun.">
        <title>Genome assembly with in vitro proximity ligation data and whole-genome triplication in lettuce.</title>
        <authorList>
            <person name="Reyes-Chin-Wo S."/>
            <person name="Wang Z."/>
            <person name="Yang X."/>
            <person name="Kozik A."/>
            <person name="Arikit S."/>
            <person name="Song C."/>
            <person name="Xia L."/>
            <person name="Froenicke L."/>
            <person name="Lavelle D.O."/>
            <person name="Truco M.J."/>
            <person name="Xia R."/>
            <person name="Zhu S."/>
            <person name="Xu C."/>
            <person name="Xu H."/>
            <person name="Xu X."/>
            <person name="Cox K."/>
            <person name="Korf I."/>
            <person name="Meyers B.C."/>
            <person name="Michelmore R.W."/>
        </authorList>
    </citation>
    <scope>NUCLEOTIDE SEQUENCE [LARGE SCALE GENOMIC DNA]</scope>
    <source>
        <strain evidence="3">cv. Salinas</strain>
        <tissue evidence="2">Seedlings</tissue>
    </source>
</reference>
<evidence type="ECO:0000313" key="2">
    <source>
        <dbReference type="EMBL" id="KAJ0222386.1"/>
    </source>
</evidence>
<organism evidence="2 3">
    <name type="scientific">Lactuca sativa</name>
    <name type="common">Garden lettuce</name>
    <dbReference type="NCBI Taxonomy" id="4236"/>
    <lineage>
        <taxon>Eukaryota</taxon>
        <taxon>Viridiplantae</taxon>
        <taxon>Streptophyta</taxon>
        <taxon>Embryophyta</taxon>
        <taxon>Tracheophyta</taxon>
        <taxon>Spermatophyta</taxon>
        <taxon>Magnoliopsida</taxon>
        <taxon>eudicotyledons</taxon>
        <taxon>Gunneridae</taxon>
        <taxon>Pentapetalae</taxon>
        <taxon>asterids</taxon>
        <taxon>campanulids</taxon>
        <taxon>Asterales</taxon>
        <taxon>Asteraceae</taxon>
        <taxon>Cichorioideae</taxon>
        <taxon>Cichorieae</taxon>
        <taxon>Lactucinae</taxon>
        <taxon>Lactuca</taxon>
    </lineage>
</organism>
<comment type="caution">
    <text evidence="2">The sequence shown here is derived from an EMBL/GenBank/DDBJ whole genome shotgun (WGS) entry which is preliminary data.</text>
</comment>
<protein>
    <submittedName>
        <fullName evidence="2">Uncharacterized protein</fullName>
    </submittedName>
</protein>
<sequence>MRKIQMTKQLSTVARMILLSLFSKSLPKELNFSYEDGSTSVPTTFPTMSSSIVGKTSPGQKYSKKQQTSKKSLQVNKTPLFKPKAFENKPKKPVQPYIISHKQVSKQKPKPFENRFQDITFNHSKNFQKPSHQKVSNHHHQKAFQNFSSDPKYEENFSNKPLHLGYLSPNHGSYQPTGFQKQITF</sequence>
<name>A0A9R1WH65_LACSA</name>
<keyword evidence="3" id="KW-1185">Reference proteome</keyword>
<gene>
    <name evidence="2" type="ORF">LSAT_V11C200090980</name>
</gene>
<proteinExistence type="predicted"/>
<dbReference type="Proteomes" id="UP000235145">
    <property type="component" value="Unassembled WGS sequence"/>
</dbReference>
<accession>A0A9R1WH65</accession>
<feature type="compositionally biased region" description="Polar residues" evidence="1">
    <location>
        <begin position="50"/>
        <end position="59"/>
    </location>
</feature>
<dbReference type="AlphaFoldDB" id="A0A9R1WH65"/>
<evidence type="ECO:0000256" key="1">
    <source>
        <dbReference type="SAM" id="MobiDB-lite"/>
    </source>
</evidence>